<name>A0A844HPD6_9RHOB</name>
<dbReference type="SUPFAM" id="SSF53850">
    <property type="entry name" value="Periplasmic binding protein-like II"/>
    <property type="match status" value="1"/>
</dbReference>
<comment type="caution">
    <text evidence="6">The sequence shown here is derived from an EMBL/GenBank/DDBJ whole genome shotgun (WGS) entry which is preliminary data.</text>
</comment>
<keyword evidence="2" id="KW-0805">Transcription regulation</keyword>
<evidence type="ECO:0000256" key="4">
    <source>
        <dbReference type="ARBA" id="ARBA00023163"/>
    </source>
</evidence>
<dbReference type="Gene3D" id="3.40.190.10">
    <property type="entry name" value="Periplasmic binding protein-like II"/>
    <property type="match status" value="2"/>
</dbReference>
<dbReference type="OrthoDB" id="528082at2"/>
<dbReference type="PANTHER" id="PTHR30118:SF15">
    <property type="entry name" value="TRANSCRIPTIONAL REGULATORY PROTEIN"/>
    <property type="match status" value="1"/>
</dbReference>
<dbReference type="Proteomes" id="UP000449846">
    <property type="component" value="Unassembled WGS sequence"/>
</dbReference>
<protein>
    <submittedName>
        <fullName evidence="6">LysR family transcriptional regulator</fullName>
    </submittedName>
</protein>
<dbReference type="PANTHER" id="PTHR30118">
    <property type="entry name" value="HTH-TYPE TRANSCRIPTIONAL REGULATOR LEUO-RELATED"/>
    <property type="match status" value="1"/>
</dbReference>
<dbReference type="InterPro" id="IPR050389">
    <property type="entry name" value="LysR-type_TF"/>
</dbReference>
<gene>
    <name evidence="6" type="ORF">GL300_21380</name>
</gene>
<dbReference type="RefSeq" id="WP_155041714.1">
    <property type="nucleotide sequence ID" value="NZ_JBHGCD010000023.1"/>
</dbReference>
<evidence type="ECO:0000313" key="6">
    <source>
        <dbReference type="EMBL" id="MTH61760.1"/>
    </source>
</evidence>
<dbReference type="GO" id="GO:0003677">
    <property type="term" value="F:DNA binding"/>
    <property type="evidence" value="ECO:0007669"/>
    <property type="project" value="UniProtKB-KW"/>
</dbReference>
<accession>A0A844HPD6</accession>
<proteinExistence type="inferred from homology"/>
<dbReference type="Pfam" id="PF00126">
    <property type="entry name" value="HTH_1"/>
    <property type="match status" value="1"/>
</dbReference>
<keyword evidence="3" id="KW-0238">DNA-binding</keyword>
<feature type="domain" description="HTH lysR-type" evidence="5">
    <location>
        <begin position="7"/>
        <end position="64"/>
    </location>
</feature>
<evidence type="ECO:0000256" key="2">
    <source>
        <dbReference type="ARBA" id="ARBA00023015"/>
    </source>
</evidence>
<dbReference type="SUPFAM" id="SSF46785">
    <property type="entry name" value="Winged helix' DNA-binding domain"/>
    <property type="match status" value="1"/>
</dbReference>
<dbReference type="InterPro" id="IPR005119">
    <property type="entry name" value="LysR_subst-bd"/>
</dbReference>
<keyword evidence="4" id="KW-0804">Transcription</keyword>
<evidence type="ECO:0000256" key="3">
    <source>
        <dbReference type="ARBA" id="ARBA00023125"/>
    </source>
</evidence>
<sequence>MADIKAFDLNLLRTLDALLETRSVTRSADRLGVTQPAVSGMLARLREALDDPLFIRTQRGILPTPRAEALAGPLKAALAQVEALLEPEVFDPARAALTLRIAATDYAQRVVVLPFLDALRREAPSVRLSVRPVAADFPQQLAEGDLDLALVTSDISPENLRARGLFYENYVTILREGHPAASRSLDLDSFCALDHAIMSHDGTELRGATDDALERVGRKRNVVISLPGFAVLIDLIRRSDMIAMIPRRLLAGEGGIVLCEPPVPLDGFRKILVWHERLQHDPAQAWLRQRLADSVID</sequence>
<dbReference type="Gene3D" id="1.10.10.10">
    <property type="entry name" value="Winged helix-like DNA-binding domain superfamily/Winged helix DNA-binding domain"/>
    <property type="match status" value="1"/>
</dbReference>
<dbReference type="InterPro" id="IPR036390">
    <property type="entry name" value="WH_DNA-bd_sf"/>
</dbReference>
<dbReference type="InterPro" id="IPR000847">
    <property type="entry name" value="LysR_HTH_N"/>
</dbReference>
<evidence type="ECO:0000313" key="7">
    <source>
        <dbReference type="Proteomes" id="UP000449846"/>
    </source>
</evidence>
<comment type="similarity">
    <text evidence="1">Belongs to the LysR transcriptional regulatory family.</text>
</comment>
<reference evidence="6 7" key="1">
    <citation type="submission" date="2019-11" db="EMBL/GenBank/DDBJ databases">
        <authorList>
            <person name="Dong K."/>
        </authorList>
    </citation>
    <scope>NUCLEOTIDE SEQUENCE [LARGE SCALE GENOMIC DNA]</scope>
    <source>
        <strain evidence="6 7">NBRC 112902</strain>
    </source>
</reference>
<evidence type="ECO:0000259" key="5">
    <source>
        <dbReference type="PROSITE" id="PS50931"/>
    </source>
</evidence>
<dbReference type="InterPro" id="IPR036388">
    <property type="entry name" value="WH-like_DNA-bd_sf"/>
</dbReference>
<dbReference type="PRINTS" id="PR00039">
    <property type="entry name" value="HTHLYSR"/>
</dbReference>
<dbReference type="AlphaFoldDB" id="A0A844HPD6"/>
<dbReference type="EMBL" id="WMIG01000020">
    <property type="protein sequence ID" value="MTH61760.1"/>
    <property type="molecule type" value="Genomic_DNA"/>
</dbReference>
<evidence type="ECO:0000256" key="1">
    <source>
        <dbReference type="ARBA" id="ARBA00009437"/>
    </source>
</evidence>
<organism evidence="6 7">
    <name type="scientific">Paracoccus litorisediminis</name>
    <dbReference type="NCBI Taxonomy" id="2006130"/>
    <lineage>
        <taxon>Bacteria</taxon>
        <taxon>Pseudomonadati</taxon>
        <taxon>Pseudomonadota</taxon>
        <taxon>Alphaproteobacteria</taxon>
        <taxon>Rhodobacterales</taxon>
        <taxon>Paracoccaceae</taxon>
        <taxon>Paracoccus</taxon>
    </lineage>
</organism>
<dbReference type="GO" id="GO:0003700">
    <property type="term" value="F:DNA-binding transcription factor activity"/>
    <property type="evidence" value="ECO:0007669"/>
    <property type="project" value="InterPro"/>
</dbReference>
<dbReference type="PROSITE" id="PS50931">
    <property type="entry name" value="HTH_LYSR"/>
    <property type="match status" value="1"/>
</dbReference>
<keyword evidence="7" id="KW-1185">Reference proteome</keyword>
<dbReference type="Pfam" id="PF03466">
    <property type="entry name" value="LysR_substrate"/>
    <property type="match status" value="1"/>
</dbReference>